<comment type="caution">
    <text evidence="3">The sequence shown here is derived from an EMBL/GenBank/DDBJ whole genome shotgun (WGS) entry which is preliminary data.</text>
</comment>
<keyword evidence="2" id="KW-1133">Transmembrane helix</keyword>
<sequence>MSQEKVDRNKAAKASRKKDMQKEKTKLATIRVCAVALCAAIIGWGGYSIYQRQASNKTAETIEVDASALADYQNSLVQAE</sequence>
<accession>A0ABV1HAD1</accession>
<dbReference type="Proteomes" id="UP001454489">
    <property type="component" value="Unassembled WGS sequence"/>
</dbReference>
<evidence type="ECO:0008006" key="5">
    <source>
        <dbReference type="Google" id="ProtNLM"/>
    </source>
</evidence>
<evidence type="ECO:0000256" key="2">
    <source>
        <dbReference type="SAM" id="Phobius"/>
    </source>
</evidence>
<dbReference type="InterPro" id="IPR010916">
    <property type="entry name" value="TonB_box_CS"/>
</dbReference>
<name>A0ABV1HAD1_9FIRM</name>
<protein>
    <recommendedName>
        <fullName evidence="5">Conjugal transfer protein</fullName>
    </recommendedName>
</protein>
<organism evidence="3 4">
    <name type="scientific">Maccoyibacter intestinihominis</name>
    <dbReference type="NCBI Taxonomy" id="3133499"/>
    <lineage>
        <taxon>Bacteria</taxon>
        <taxon>Bacillati</taxon>
        <taxon>Bacillota</taxon>
        <taxon>Clostridia</taxon>
        <taxon>Lachnospirales</taxon>
        <taxon>Lachnospiraceae</taxon>
        <taxon>Maccoyibacter</taxon>
    </lineage>
</organism>
<gene>
    <name evidence="3" type="ORF">WMO43_02050</name>
</gene>
<keyword evidence="2" id="KW-0812">Transmembrane</keyword>
<feature type="transmembrane region" description="Helical" evidence="2">
    <location>
        <begin position="27"/>
        <end position="47"/>
    </location>
</feature>
<proteinExistence type="predicted"/>
<dbReference type="PROSITE" id="PS00430">
    <property type="entry name" value="TONB_DEPENDENT_REC_1"/>
    <property type="match status" value="1"/>
</dbReference>
<feature type="compositionally biased region" description="Basic and acidic residues" evidence="1">
    <location>
        <begin position="1"/>
        <end position="10"/>
    </location>
</feature>
<dbReference type="EMBL" id="JBBMEX010000002">
    <property type="protein sequence ID" value="MEQ2556665.1"/>
    <property type="molecule type" value="Genomic_DNA"/>
</dbReference>
<dbReference type="RefSeq" id="WP_353529662.1">
    <property type="nucleotide sequence ID" value="NZ_JBBMEX010000002.1"/>
</dbReference>
<reference evidence="3 4" key="1">
    <citation type="submission" date="2024-03" db="EMBL/GenBank/DDBJ databases">
        <title>Human intestinal bacterial collection.</title>
        <authorList>
            <person name="Pauvert C."/>
            <person name="Hitch T.C.A."/>
            <person name="Clavel T."/>
        </authorList>
    </citation>
    <scope>NUCLEOTIDE SEQUENCE [LARGE SCALE GENOMIC DNA]</scope>
    <source>
        <strain evidence="3 4">CLA-AA-H185</strain>
    </source>
</reference>
<keyword evidence="4" id="KW-1185">Reference proteome</keyword>
<evidence type="ECO:0000313" key="4">
    <source>
        <dbReference type="Proteomes" id="UP001454489"/>
    </source>
</evidence>
<evidence type="ECO:0000256" key="1">
    <source>
        <dbReference type="SAM" id="MobiDB-lite"/>
    </source>
</evidence>
<feature type="region of interest" description="Disordered" evidence="1">
    <location>
        <begin position="1"/>
        <end position="24"/>
    </location>
</feature>
<keyword evidence="2" id="KW-0472">Membrane</keyword>
<evidence type="ECO:0000313" key="3">
    <source>
        <dbReference type="EMBL" id="MEQ2556665.1"/>
    </source>
</evidence>